<dbReference type="GO" id="GO:0004355">
    <property type="term" value="F:glutamate synthase (NADPH) activity"/>
    <property type="evidence" value="ECO:0007669"/>
    <property type="project" value="UniProtKB-EC"/>
</dbReference>
<dbReference type="PROSITE" id="PS51379">
    <property type="entry name" value="4FE4S_FER_2"/>
    <property type="match status" value="1"/>
</dbReference>
<reference evidence="2" key="2">
    <citation type="submission" date="2021-04" db="EMBL/GenBank/DDBJ databases">
        <authorList>
            <person name="Gilroy R."/>
        </authorList>
    </citation>
    <scope>NUCLEOTIDE SEQUENCE</scope>
    <source>
        <strain evidence="2">ChiBcec16-3735</strain>
    </source>
</reference>
<accession>A0A9D2JMM3</accession>
<dbReference type="InterPro" id="IPR009051">
    <property type="entry name" value="Helical_ferredxn"/>
</dbReference>
<dbReference type="PANTHER" id="PTHR42783">
    <property type="entry name" value="GLUTAMATE SYNTHASE [NADPH] SMALL CHAIN"/>
    <property type="match status" value="1"/>
</dbReference>
<dbReference type="EC" id="1.4.1.13" evidence="2"/>
<organism evidence="2 3">
    <name type="scientific">Candidatus Faecalibacterium gallistercoris</name>
    <dbReference type="NCBI Taxonomy" id="2838579"/>
    <lineage>
        <taxon>Bacteria</taxon>
        <taxon>Bacillati</taxon>
        <taxon>Bacillota</taxon>
        <taxon>Clostridia</taxon>
        <taxon>Eubacteriales</taxon>
        <taxon>Oscillospiraceae</taxon>
        <taxon>Faecalibacterium</taxon>
    </lineage>
</organism>
<reference evidence="2" key="1">
    <citation type="journal article" date="2021" name="PeerJ">
        <title>Extensive microbial diversity within the chicken gut microbiome revealed by metagenomics and culture.</title>
        <authorList>
            <person name="Gilroy R."/>
            <person name="Ravi A."/>
            <person name="Getino M."/>
            <person name="Pursley I."/>
            <person name="Horton D.L."/>
            <person name="Alikhan N.F."/>
            <person name="Baker D."/>
            <person name="Gharbi K."/>
            <person name="Hall N."/>
            <person name="Watson M."/>
            <person name="Adriaenssens E.M."/>
            <person name="Foster-Nyarko E."/>
            <person name="Jarju S."/>
            <person name="Secka A."/>
            <person name="Antonio M."/>
            <person name="Oren A."/>
            <person name="Chaudhuri R.R."/>
            <person name="La Ragione R."/>
            <person name="Hildebrand F."/>
            <person name="Pallen M.J."/>
        </authorList>
    </citation>
    <scope>NUCLEOTIDE SEQUENCE</scope>
    <source>
        <strain evidence="2">ChiBcec16-3735</strain>
    </source>
</reference>
<dbReference type="InterPro" id="IPR023753">
    <property type="entry name" value="FAD/NAD-binding_dom"/>
</dbReference>
<feature type="domain" description="4Fe-4S ferredoxin-type" evidence="1">
    <location>
        <begin position="33"/>
        <end position="64"/>
    </location>
</feature>
<dbReference type="InterPro" id="IPR017896">
    <property type="entry name" value="4Fe4S_Fe-S-bd"/>
</dbReference>
<evidence type="ECO:0000313" key="3">
    <source>
        <dbReference type="Proteomes" id="UP000824065"/>
    </source>
</evidence>
<dbReference type="InterPro" id="IPR036188">
    <property type="entry name" value="FAD/NAD-bd_sf"/>
</dbReference>
<keyword evidence="2" id="KW-0560">Oxidoreductase</keyword>
<dbReference type="Gene3D" id="3.50.50.60">
    <property type="entry name" value="FAD/NAD(P)-binding domain"/>
    <property type="match status" value="2"/>
</dbReference>
<dbReference type="EMBL" id="DXBJ01000038">
    <property type="protein sequence ID" value="HIZ58019.1"/>
    <property type="molecule type" value="Genomic_DNA"/>
</dbReference>
<gene>
    <name evidence="2" type="primary">gltA</name>
    <name evidence="2" type="ORF">H9725_05510</name>
</gene>
<evidence type="ECO:0000313" key="2">
    <source>
        <dbReference type="EMBL" id="HIZ58019.1"/>
    </source>
</evidence>
<name>A0A9D2JMM3_9FIRM</name>
<dbReference type="Pfam" id="PF07992">
    <property type="entry name" value="Pyr_redox_2"/>
    <property type="match status" value="1"/>
</dbReference>
<dbReference type="InterPro" id="IPR006004">
    <property type="entry name" value="SudA-like"/>
</dbReference>
<dbReference type="Pfam" id="PF14691">
    <property type="entry name" value="Fer4_20"/>
    <property type="match status" value="1"/>
</dbReference>
<dbReference type="AlphaFoldDB" id="A0A9D2JMM3"/>
<dbReference type="SUPFAM" id="SSF51971">
    <property type="entry name" value="Nucleotide-binding domain"/>
    <property type="match status" value="1"/>
</dbReference>
<evidence type="ECO:0000259" key="1">
    <source>
        <dbReference type="PROSITE" id="PS51379"/>
    </source>
</evidence>
<dbReference type="Proteomes" id="UP000824065">
    <property type="component" value="Unassembled WGS sequence"/>
</dbReference>
<comment type="caution">
    <text evidence="2">The sequence shown here is derived from an EMBL/GenBank/DDBJ whole genome shotgun (WGS) entry which is preliminary data.</text>
</comment>
<proteinExistence type="predicted"/>
<dbReference type="PRINTS" id="PR00419">
    <property type="entry name" value="ADXRDTASE"/>
</dbReference>
<dbReference type="Gene3D" id="1.10.1060.10">
    <property type="entry name" value="Alpha-helical ferredoxin"/>
    <property type="match status" value="1"/>
</dbReference>
<dbReference type="SUPFAM" id="SSF46548">
    <property type="entry name" value="alpha-helical ferredoxin"/>
    <property type="match status" value="1"/>
</dbReference>
<dbReference type="NCBIfam" id="TIGR01316">
    <property type="entry name" value="gltA"/>
    <property type="match status" value="1"/>
</dbReference>
<dbReference type="InterPro" id="IPR028261">
    <property type="entry name" value="DPD_II"/>
</dbReference>
<protein>
    <submittedName>
        <fullName evidence="2">NADPH-dependent glutamate synthase</fullName>
        <ecNumber evidence="2">1.4.1.13</ecNumber>
    </submittedName>
</protein>
<sequence length="467" mass="50123">MAFNMDPKKCPMPAQDPQVRRHNFDEVALGYTAEMAVNEAKRCIHCKNRPCVEGCPVGIKIPEFIAQVAEGDFEAAYQIISEDSALPAVCGRVCPQESQCEGRCTRGIKNEPVGIGRLERFVADWHRENVHAGPTVPPFNGHKVAIIGAGPAGLTAAGDLAKMGYKVTVYEALHVAGGVLMYGIPEFRLPKAIVQQEIEGLKALGVDIECNMVIGRILTVDELMGEYGYEAVFIGTGAGLPRFMGIPGESLKGVYSANEFLTRSNLMKAYRRDSHTPIYVGKKVAVVGGGNVAMDAARSALRLGAETVYIVYRRGMEELPARKEEVEHAEEEGIVFKTLTNPVAILPDDQGFVRAIRCIQMELGEPDASGRRRPIEVPGSEFEMEVNSVIMSLGTSPNPLIRSTTPGLETNKHGCIVTSGDDGDTSREGVYAGGDAVTGAATVIKAMGAGKAAAKAIDQYIKNKAKG</sequence>
<dbReference type="GO" id="GO:0051536">
    <property type="term" value="F:iron-sulfur cluster binding"/>
    <property type="evidence" value="ECO:0007669"/>
    <property type="project" value="InterPro"/>
</dbReference>
<dbReference type="PANTHER" id="PTHR42783:SF3">
    <property type="entry name" value="GLUTAMATE SYNTHASE [NADPH] SMALL CHAIN-RELATED"/>
    <property type="match status" value="1"/>
</dbReference>